<dbReference type="InterPro" id="IPR003594">
    <property type="entry name" value="HATPase_dom"/>
</dbReference>
<feature type="domain" description="PAC" evidence="8">
    <location>
        <begin position="1082"/>
        <end position="1134"/>
    </location>
</feature>
<dbReference type="CDD" id="cd00130">
    <property type="entry name" value="PAS"/>
    <property type="match status" value="4"/>
</dbReference>
<dbReference type="InterPro" id="IPR013655">
    <property type="entry name" value="PAS_fold_3"/>
</dbReference>
<evidence type="ECO:0000259" key="7">
    <source>
        <dbReference type="PROSITE" id="PS50112"/>
    </source>
</evidence>
<dbReference type="EC" id="2.7.13.3" evidence="2"/>
<gene>
    <name evidence="9" type="ordered locus">Emtol_4281</name>
</gene>
<evidence type="ECO:0000313" key="10">
    <source>
        <dbReference type="Proteomes" id="UP000002875"/>
    </source>
</evidence>
<dbReference type="InterPro" id="IPR052162">
    <property type="entry name" value="Sensor_kinase/Photoreceptor"/>
</dbReference>
<dbReference type="SMART" id="SM00091">
    <property type="entry name" value="PAS"/>
    <property type="match status" value="11"/>
</dbReference>
<reference evidence="9 10" key="1">
    <citation type="submission" date="2011-07" db="EMBL/GenBank/DDBJ databases">
        <title>The complete genome of chromosome of Emticicia oligotrophica DSM 17448.</title>
        <authorList>
            <consortium name="US DOE Joint Genome Institute (JGI-PGF)"/>
            <person name="Lucas S."/>
            <person name="Han J."/>
            <person name="Lapidus A."/>
            <person name="Bruce D."/>
            <person name="Goodwin L."/>
            <person name="Pitluck S."/>
            <person name="Peters L."/>
            <person name="Kyrpides N."/>
            <person name="Mavromatis K."/>
            <person name="Ivanova N."/>
            <person name="Ovchinnikova G."/>
            <person name="Teshima H."/>
            <person name="Detter J.C."/>
            <person name="Tapia R."/>
            <person name="Han C."/>
            <person name="Land M."/>
            <person name="Hauser L."/>
            <person name="Markowitz V."/>
            <person name="Cheng J.-F."/>
            <person name="Hugenholtz P."/>
            <person name="Woyke T."/>
            <person name="Wu D."/>
            <person name="Tindall B."/>
            <person name="Pomrenke H."/>
            <person name="Brambilla E."/>
            <person name="Klenk H.-P."/>
            <person name="Eisen J.A."/>
        </authorList>
    </citation>
    <scope>NUCLEOTIDE SEQUENCE [LARGE SCALE GENOMIC DNA]</scope>
    <source>
        <strain evidence="9 10">DSM 17448</strain>
    </source>
</reference>
<feature type="domain" description="PAS" evidence="7">
    <location>
        <begin position="1155"/>
        <end position="1183"/>
    </location>
</feature>
<dbReference type="SUPFAM" id="SSF55785">
    <property type="entry name" value="PYP-like sensor domain (PAS domain)"/>
    <property type="match status" value="11"/>
</dbReference>
<dbReference type="Gene3D" id="3.30.565.10">
    <property type="entry name" value="Histidine kinase-like ATPase, C-terminal domain"/>
    <property type="match status" value="1"/>
</dbReference>
<organism evidence="9 10">
    <name type="scientific">Emticicia oligotrophica (strain DSM 17448 / CIP 109782 / MTCC 6937 / GPTSA100-15)</name>
    <dbReference type="NCBI Taxonomy" id="929562"/>
    <lineage>
        <taxon>Bacteria</taxon>
        <taxon>Pseudomonadati</taxon>
        <taxon>Bacteroidota</taxon>
        <taxon>Cytophagia</taxon>
        <taxon>Cytophagales</taxon>
        <taxon>Leadbetterellaceae</taxon>
        <taxon>Emticicia</taxon>
    </lineage>
</organism>
<dbReference type="Gene3D" id="1.10.287.130">
    <property type="match status" value="1"/>
</dbReference>
<evidence type="ECO:0000256" key="3">
    <source>
        <dbReference type="ARBA" id="ARBA00022553"/>
    </source>
</evidence>
<keyword evidence="5 9" id="KW-0418">Kinase</keyword>
<dbReference type="CDD" id="cd00082">
    <property type="entry name" value="HisKA"/>
    <property type="match status" value="1"/>
</dbReference>
<feature type="domain" description="PAS" evidence="7">
    <location>
        <begin position="624"/>
        <end position="668"/>
    </location>
</feature>
<dbReference type="InterPro" id="IPR000700">
    <property type="entry name" value="PAS-assoc_C"/>
</dbReference>
<dbReference type="Pfam" id="PF13426">
    <property type="entry name" value="PAS_9"/>
    <property type="match status" value="6"/>
</dbReference>
<dbReference type="PANTHER" id="PTHR43304">
    <property type="entry name" value="PHYTOCHROME-LIKE PROTEIN CPH1"/>
    <property type="match status" value="1"/>
</dbReference>
<evidence type="ECO:0000313" key="9">
    <source>
        <dbReference type="EMBL" id="AFK05404.1"/>
    </source>
</evidence>
<feature type="domain" description="PAC" evidence="8">
    <location>
        <begin position="1208"/>
        <end position="1262"/>
    </location>
</feature>
<dbReference type="InterPro" id="IPR035965">
    <property type="entry name" value="PAS-like_dom_sf"/>
</dbReference>
<keyword evidence="4" id="KW-0808">Transferase</keyword>
<name>A0ABM5N7B7_EMTOG</name>
<dbReference type="InterPro" id="IPR000014">
    <property type="entry name" value="PAS"/>
</dbReference>
<dbReference type="InterPro" id="IPR036890">
    <property type="entry name" value="HATPase_C_sf"/>
</dbReference>
<dbReference type="GO" id="GO:0016301">
    <property type="term" value="F:kinase activity"/>
    <property type="evidence" value="ECO:0007669"/>
    <property type="project" value="UniProtKB-KW"/>
</dbReference>
<evidence type="ECO:0000259" key="8">
    <source>
        <dbReference type="PROSITE" id="PS50113"/>
    </source>
</evidence>
<dbReference type="InterPro" id="IPR036097">
    <property type="entry name" value="HisK_dim/P_sf"/>
</dbReference>
<feature type="domain" description="PAS" evidence="7">
    <location>
        <begin position="1263"/>
        <end position="1309"/>
    </location>
</feature>
<protein>
    <recommendedName>
        <fullName evidence="2">histidine kinase</fullName>
        <ecNumber evidence="2">2.7.13.3</ecNumber>
    </recommendedName>
</protein>
<dbReference type="Pfam" id="PF00512">
    <property type="entry name" value="HisKA"/>
    <property type="match status" value="1"/>
</dbReference>
<dbReference type="SMART" id="SM00086">
    <property type="entry name" value="PAC"/>
    <property type="match status" value="6"/>
</dbReference>
<feature type="domain" description="PAC" evidence="8">
    <location>
        <begin position="1455"/>
        <end position="1507"/>
    </location>
</feature>
<evidence type="ECO:0000256" key="2">
    <source>
        <dbReference type="ARBA" id="ARBA00012438"/>
    </source>
</evidence>
<comment type="catalytic activity">
    <reaction evidence="1">
        <text>ATP + protein L-histidine = ADP + protein N-phospho-L-histidine.</text>
        <dbReference type="EC" id="2.7.13.3"/>
    </reaction>
</comment>
<evidence type="ECO:0000256" key="5">
    <source>
        <dbReference type="ARBA" id="ARBA00022777"/>
    </source>
</evidence>
<dbReference type="PROSITE" id="PS50113">
    <property type="entry name" value="PAC"/>
    <property type="match status" value="4"/>
</dbReference>
<dbReference type="Pfam" id="PF13188">
    <property type="entry name" value="PAS_8"/>
    <property type="match status" value="1"/>
</dbReference>
<feature type="domain" description="PAS" evidence="7">
    <location>
        <begin position="877"/>
        <end position="934"/>
    </location>
</feature>
<feature type="domain" description="PAS" evidence="7">
    <location>
        <begin position="502"/>
        <end position="567"/>
    </location>
</feature>
<dbReference type="Pfam" id="PF08448">
    <property type="entry name" value="PAS_4"/>
    <property type="match status" value="2"/>
</dbReference>
<dbReference type="Pfam" id="PF08447">
    <property type="entry name" value="PAS_3"/>
    <property type="match status" value="2"/>
</dbReference>
<dbReference type="PROSITE" id="PS50109">
    <property type="entry name" value="HIS_KIN"/>
    <property type="match status" value="1"/>
</dbReference>
<evidence type="ECO:0000259" key="6">
    <source>
        <dbReference type="PROSITE" id="PS50109"/>
    </source>
</evidence>
<keyword evidence="10" id="KW-1185">Reference proteome</keyword>
<dbReference type="SUPFAM" id="SSF47384">
    <property type="entry name" value="Homodimeric domain of signal transducing histidine kinase"/>
    <property type="match status" value="1"/>
</dbReference>
<dbReference type="Proteomes" id="UP000002875">
    <property type="component" value="Chromosome"/>
</dbReference>
<dbReference type="InterPro" id="IPR003661">
    <property type="entry name" value="HisK_dim/P_dom"/>
</dbReference>
<dbReference type="SUPFAM" id="SSF55874">
    <property type="entry name" value="ATPase domain of HSP90 chaperone/DNA topoisomerase II/histidine kinase"/>
    <property type="match status" value="1"/>
</dbReference>
<dbReference type="SMART" id="SM00388">
    <property type="entry name" value="HisKA"/>
    <property type="match status" value="1"/>
</dbReference>
<dbReference type="Gene3D" id="3.30.450.20">
    <property type="entry name" value="PAS domain"/>
    <property type="match status" value="12"/>
</dbReference>
<dbReference type="NCBIfam" id="TIGR00229">
    <property type="entry name" value="sensory_box"/>
    <property type="match status" value="8"/>
</dbReference>
<dbReference type="EMBL" id="CP002961">
    <property type="protein sequence ID" value="AFK05404.1"/>
    <property type="molecule type" value="Genomic_DNA"/>
</dbReference>
<feature type="domain" description="PAC" evidence="8">
    <location>
        <begin position="822"/>
        <end position="876"/>
    </location>
</feature>
<keyword evidence="3" id="KW-0597">Phosphoprotein</keyword>
<evidence type="ECO:0000256" key="4">
    <source>
        <dbReference type="ARBA" id="ARBA00022679"/>
    </source>
</evidence>
<proteinExistence type="predicted"/>
<dbReference type="InterPro" id="IPR013656">
    <property type="entry name" value="PAS_4"/>
</dbReference>
<dbReference type="PANTHER" id="PTHR43304:SF1">
    <property type="entry name" value="PAC DOMAIN-CONTAINING PROTEIN"/>
    <property type="match status" value="1"/>
</dbReference>
<feature type="domain" description="Histidine kinase" evidence="6">
    <location>
        <begin position="1532"/>
        <end position="1719"/>
    </location>
</feature>
<dbReference type="Pfam" id="PF02518">
    <property type="entry name" value="HATPase_c"/>
    <property type="match status" value="1"/>
</dbReference>
<accession>A0ABM5N7B7</accession>
<dbReference type="InterPro" id="IPR005467">
    <property type="entry name" value="His_kinase_dom"/>
</dbReference>
<dbReference type="PROSITE" id="PS50112">
    <property type="entry name" value="PAS"/>
    <property type="match status" value="5"/>
</dbReference>
<dbReference type="InterPro" id="IPR001610">
    <property type="entry name" value="PAC"/>
</dbReference>
<sequence length="1719" mass="198702">MSQNFATNIFNAFPAPSLLISVDSTFTIQSVNLAYQQETKMTANELVGKSILTYFADNKLDFVALEQSLLQVISTKQTHKIFVKNTAEQKIELENIPVFDENQEINAIIQSYKFLNNNYFEDTKKRLELFKKYTKESYAIIDKNLNLISFNEKFAKQAKDLLKRDLKKGMSFLDLVLPERKEFIKEKYNFVLHGSKIEFNPEVTTETGSTINLKSIDEPILNEFGEVVGVFVTVIDETTLIEIDKKQKDQELHFKALIENIPELVYSLDLNFNLITFNSTLSSLVFSLTGLKLEPGMNILKLYGEHKREKYTNVLKRVINEGRCVFEDHFIFNNENVLFEVAVNPIFNENKQLIGVTIFANNITQEKYLKKKEEEQRVEYRALIDNISDVVYSLDMDLNLITFNKALVDASIYLIGRPPQKGMNLIENFAFDKKDFLRSKFSEASVGKAISFMYEETIFDELQIFEVYINPIFNDNALQIGYSVLSKVVTEKVKAERAKDEILHRLNNIMSLSLDVICTIDNKGIFTNVNEAAYNLIGYHPEELIGKSSFDFVYPEDLPRSIEMINNLDSINNTCILENRYVHKDGRVIDVLGTIRKESEEGVLYCTAKDITEKKANEARLNESLYRYKYLFENNPAPMYIFDFETLQIIDCNAEALYLYGYEREEFLRLSLKDIRPAEELPFILDITSSEESFGEIKRTIARHSKKSGEIIVVEVTGHLVELEGKKVGLTQIKDVTEQERALRELKENEAKLRSATIIAKLAYWQLDLNRYFSTSSETYIVFGIQEECQINYDSWLNAIHPDDKQLYQNAENAAFNRESEIDIEIRIIVGKGIKTLQWIHIRGKEVIDEIGRVIALEGTIQNITEKKKIQIDLQERNSFIETALENLPIGISVDKIDDGVNTLINKKFEEIYGWSKESLIDRSTFFEKVFPNEAYRTRVLEQFKSDMSSGDLSRMGWEGVQITTQKGEQKVVRVTNIPVPEQNLIISTVIDDTERVKAEKKLILSNERYNLVTQATSDAIWDWDLVSNSFFRGGSFEKIFGHKVNSASLSIDSWSVYLHPEDADRVLSGMHAAIESDTIKWKDEYRYLKADGKYAYVMDKGFILRDNHGKAIRMVGAMQDITERNEREQQLKLFESVVINANDAILITEPEPFDEPGPKIMYANKAFTKMTGYEVEEIIGKTPRILQGPKSDFKELARLSQALRKWESCEVSTINYKKNGEEFWVNFTVTPVANEKGWFTHWIAIERDITEKVNYERDLIEANNKVITTLESIRDGFYSMDKNWVVTYWNKEMEVLTEVNRTDIIGKNIWEQFPFMLDTKFYIEYKRAVAENVVVRFEEHLNLTEQWFEANAFPSENGLTVFIRDITERKLNEQKIKSERKLLRTLIDNLPDSIFFKDTKARKLISNKVDLRLQGVSSEEEVLGKTDAEIYPNKPSCVGYEQDLEILRTGKSVLDYEESFMSNDGQLSWYLTSKMLVYDDNKNVMGLLGIGRDITERKLAEQKLEAVNKELLKNVQQLLISNAELEQFAYVASHDLQEPLRMITSFLSQIERKYKDVIDEKGKQYIYFAVDGAKRMRQIILDLLEFSRVGRMEDKQELVNLNDLVNDILILYRKQIKEKKAIIHLDTLPTVKASKSSMRQVFQNLISNSLKYVTNIEGVVPQIKITVESVNNEWMIAIKDNGIGIDSQYFDKIFIIFQRLHNKDDYSGTGIGLAITKK</sequence>
<evidence type="ECO:0000256" key="1">
    <source>
        <dbReference type="ARBA" id="ARBA00000085"/>
    </source>
</evidence>